<evidence type="ECO:0000259" key="5">
    <source>
        <dbReference type="Pfam" id="PF03446"/>
    </source>
</evidence>
<evidence type="ECO:0000313" key="7">
    <source>
        <dbReference type="EMBL" id="MUN07995.1"/>
    </source>
</evidence>
<comment type="caution">
    <text evidence="7">The sequence shown here is derived from an EMBL/GenBank/DDBJ whole genome shotgun (WGS) entry which is preliminary data.</text>
</comment>
<dbReference type="InterPro" id="IPR036291">
    <property type="entry name" value="NAD(P)-bd_dom_sf"/>
</dbReference>
<keyword evidence="3" id="KW-0520">NAD</keyword>
<dbReference type="SUPFAM" id="SSF48179">
    <property type="entry name" value="6-phosphogluconate dehydrogenase C-terminal domain-like"/>
    <property type="match status" value="1"/>
</dbReference>
<dbReference type="InterPro" id="IPR008927">
    <property type="entry name" value="6-PGluconate_DH-like_C_sf"/>
</dbReference>
<feature type="active site" evidence="4">
    <location>
        <position position="168"/>
    </location>
</feature>
<dbReference type="Pfam" id="PF03446">
    <property type="entry name" value="NAD_binding_2"/>
    <property type="match status" value="1"/>
</dbReference>
<dbReference type="Pfam" id="PF14833">
    <property type="entry name" value="NAD_binding_11"/>
    <property type="match status" value="1"/>
</dbReference>
<dbReference type="InterPro" id="IPR015815">
    <property type="entry name" value="HIBADH-related"/>
</dbReference>
<dbReference type="GO" id="GO:0016491">
    <property type="term" value="F:oxidoreductase activity"/>
    <property type="evidence" value="ECO:0007669"/>
    <property type="project" value="UniProtKB-KW"/>
</dbReference>
<dbReference type="EMBL" id="WODA01000023">
    <property type="protein sequence ID" value="MUN07995.1"/>
    <property type="molecule type" value="Genomic_DNA"/>
</dbReference>
<keyword evidence="8" id="KW-1185">Reference proteome</keyword>
<dbReference type="GO" id="GO:0051287">
    <property type="term" value="F:NAD binding"/>
    <property type="evidence" value="ECO:0007669"/>
    <property type="project" value="InterPro"/>
</dbReference>
<evidence type="ECO:0000259" key="6">
    <source>
        <dbReference type="Pfam" id="PF14833"/>
    </source>
</evidence>
<feature type="domain" description="3-hydroxyisobutyrate dehydrogenase-like NAD-binding" evidence="6">
    <location>
        <begin position="164"/>
        <end position="283"/>
    </location>
</feature>
<feature type="domain" description="6-phosphogluconate dehydrogenase NADP-binding" evidence="5">
    <location>
        <begin position="4"/>
        <end position="155"/>
    </location>
</feature>
<proteinExistence type="inferred from homology"/>
<evidence type="ECO:0000313" key="8">
    <source>
        <dbReference type="Proteomes" id="UP000480122"/>
    </source>
</evidence>
<dbReference type="PIRSF" id="PIRSF000103">
    <property type="entry name" value="HIBADH"/>
    <property type="match status" value="1"/>
</dbReference>
<dbReference type="Gene3D" id="1.10.1040.10">
    <property type="entry name" value="N-(1-d-carboxylethyl)-l-norvaline Dehydrogenase, domain 2"/>
    <property type="match status" value="1"/>
</dbReference>
<dbReference type="SUPFAM" id="SSF51735">
    <property type="entry name" value="NAD(P)-binding Rossmann-fold domains"/>
    <property type="match status" value="1"/>
</dbReference>
<evidence type="ECO:0000256" key="2">
    <source>
        <dbReference type="ARBA" id="ARBA00023002"/>
    </source>
</evidence>
<sequence length="289" mass="29820">MTTLGFLGLGTMGSGMARRLVDEGHAVLAWNRSPAAVDELVAAGAERAATAADALAADVSFAMLANDEAAEAVLTDDAIHAAAGRTHVMMASISPALADRLTERFDRGGATYVAAPVLGRPAVAAAGQLNIMAAGPADAVDVALPYLEALGSRIWRLGERPSVANAVKAAVNYNIIHAMQALGESIAMTERQGVPAGQFVELLSSTLFGGVVYGGYGGIIAEQRYTPPGFHISLGRKDLGLAEEVAAAGGVTLATLPALIEVFERAMADPDLKDADWSAIAEVSRRDLL</sequence>
<dbReference type="InterPro" id="IPR006115">
    <property type="entry name" value="6PGDH_NADP-bd"/>
</dbReference>
<dbReference type="InterPro" id="IPR013328">
    <property type="entry name" value="6PGD_dom2"/>
</dbReference>
<dbReference type="Gene3D" id="3.40.50.720">
    <property type="entry name" value="NAD(P)-binding Rossmann-like Domain"/>
    <property type="match status" value="1"/>
</dbReference>
<dbReference type="InterPro" id="IPR051265">
    <property type="entry name" value="HIBADH-related_NP60_sf"/>
</dbReference>
<dbReference type="InterPro" id="IPR029154">
    <property type="entry name" value="HIBADH-like_NADP-bd"/>
</dbReference>
<evidence type="ECO:0000256" key="4">
    <source>
        <dbReference type="PIRSR" id="PIRSR000103-1"/>
    </source>
</evidence>
<dbReference type="GO" id="GO:0050661">
    <property type="term" value="F:NADP binding"/>
    <property type="evidence" value="ECO:0007669"/>
    <property type="project" value="InterPro"/>
</dbReference>
<organism evidence="7 8">
    <name type="scientific">Agromyces luteolus</name>
    <dbReference type="NCBI Taxonomy" id="88373"/>
    <lineage>
        <taxon>Bacteria</taxon>
        <taxon>Bacillati</taxon>
        <taxon>Actinomycetota</taxon>
        <taxon>Actinomycetes</taxon>
        <taxon>Micrococcales</taxon>
        <taxon>Microbacteriaceae</taxon>
        <taxon>Agromyces</taxon>
    </lineage>
</organism>
<dbReference type="PANTHER" id="PTHR43580:SF2">
    <property type="entry name" value="CYTOKINE-LIKE NUCLEAR FACTOR N-PAC"/>
    <property type="match status" value="1"/>
</dbReference>
<comment type="similarity">
    <text evidence="1">Belongs to the HIBADH-related family.</text>
</comment>
<keyword evidence="2" id="KW-0560">Oxidoreductase</keyword>
<name>A0A7C9LHV1_9MICO</name>
<dbReference type="InterPro" id="IPR002204">
    <property type="entry name" value="3-OH-isobutyrate_DH-rel_CS"/>
</dbReference>
<dbReference type="GO" id="GO:0016054">
    <property type="term" value="P:organic acid catabolic process"/>
    <property type="evidence" value="ECO:0007669"/>
    <property type="project" value="UniProtKB-ARBA"/>
</dbReference>
<dbReference type="PANTHER" id="PTHR43580">
    <property type="entry name" value="OXIDOREDUCTASE GLYR1-RELATED"/>
    <property type="match status" value="1"/>
</dbReference>
<evidence type="ECO:0000256" key="3">
    <source>
        <dbReference type="ARBA" id="ARBA00023027"/>
    </source>
</evidence>
<gene>
    <name evidence="7" type="ORF">GLX25_12820</name>
</gene>
<dbReference type="PROSITE" id="PS00895">
    <property type="entry name" value="3_HYDROXYISOBUT_DH"/>
    <property type="match status" value="1"/>
</dbReference>
<dbReference type="Proteomes" id="UP000480122">
    <property type="component" value="Unassembled WGS sequence"/>
</dbReference>
<evidence type="ECO:0000256" key="1">
    <source>
        <dbReference type="ARBA" id="ARBA00009080"/>
    </source>
</evidence>
<dbReference type="RefSeq" id="WP_166548789.1">
    <property type="nucleotide sequence ID" value="NZ_BAAAIA010000001.1"/>
</dbReference>
<reference evidence="7 8" key="1">
    <citation type="submission" date="2019-11" db="EMBL/GenBank/DDBJ databases">
        <title>Agromyces kandeliae sp. nov., isolated from mangrove soil.</title>
        <authorList>
            <person name="Wang R."/>
        </authorList>
    </citation>
    <scope>NUCLEOTIDE SEQUENCE [LARGE SCALE GENOMIC DNA]</scope>
    <source>
        <strain evidence="7 8">JCM 11431</strain>
    </source>
</reference>
<accession>A0A7C9LHV1</accession>
<dbReference type="AlphaFoldDB" id="A0A7C9LHV1"/>
<protein>
    <submittedName>
        <fullName evidence="7">NAD-binding protein</fullName>
    </submittedName>
</protein>